<dbReference type="EMBL" id="AZBU02000013">
    <property type="protein sequence ID" value="TKR58678.1"/>
    <property type="molecule type" value="Genomic_DNA"/>
</dbReference>
<keyword evidence="3 5" id="KW-0808">Transferase</keyword>
<evidence type="ECO:0000313" key="8">
    <source>
        <dbReference type="Proteomes" id="UP000298663"/>
    </source>
</evidence>
<gene>
    <name evidence="7" type="ORF">L596_030092</name>
</gene>
<evidence type="ECO:0000313" key="7">
    <source>
        <dbReference type="EMBL" id="TKR58678.1"/>
    </source>
</evidence>
<dbReference type="PANTHER" id="PTHR48043:SF62">
    <property type="entry name" value="GLUCURONOSYLTRANSFERASE"/>
    <property type="match status" value="1"/>
</dbReference>
<comment type="caution">
    <text evidence="7">The sequence shown here is derived from an EMBL/GenBank/DDBJ whole genome shotgun (WGS) entry which is preliminary data.</text>
</comment>
<dbReference type="InterPro" id="IPR002213">
    <property type="entry name" value="UDP_glucos_trans"/>
</dbReference>
<evidence type="ECO:0000256" key="6">
    <source>
        <dbReference type="RuleBase" id="RU362059"/>
    </source>
</evidence>
<protein>
    <recommendedName>
        <fullName evidence="6">UDP-glucuronosyltransferase</fullName>
        <ecNumber evidence="6">2.4.1.17</ecNumber>
    </recommendedName>
</protein>
<evidence type="ECO:0000256" key="3">
    <source>
        <dbReference type="ARBA" id="ARBA00022679"/>
    </source>
</evidence>
<keyword evidence="8" id="KW-1185">Reference proteome</keyword>
<name>A0A4U5LRQ7_STECR</name>
<evidence type="ECO:0000256" key="4">
    <source>
        <dbReference type="ARBA" id="ARBA00047475"/>
    </source>
</evidence>
<dbReference type="InterPro" id="IPR050271">
    <property type="entry name" value="UDP-glycosyltransferase"/>
</dbReference>
<comment type="subcellular location">
    <subcellularLocation>
        <location evidence="6">Membrane</location>
        <topology evidence="6">Single-pass membrane protein</topology>
    </subcellularLocation>
</comment>
<dbReference type="Pfam" id="PF00201">
    <property type="entry name" value="UDPGT"/>
    <property type="match status" value="1"/>
</dbReference>
<dbReference type="GO" id="GO:0015020">
    <property type="term" value="F:glucuronosyltransferase activity"/>
    <property type="evidence" value="ECO:0007669"/>
    <property type="project" value="UniProtKB-EC"/>
</dbReference>
<dbReference type="PROSITE" id="PS00375">
    <property type="entry name" value="UDPGT"/>
    <property type="match status" value="1"/>
</dbReference>
<dbReference type="SUPFAM" id="SSF53756">
    <property type="entry name" value="UDP-Glycosyltransferase/glycogen phosphorylase"/>
    <property type="match status" value="1"/>
</dbReference>
<dbReference type="Gene3D" id="3.40.50.2000">
    <property type="entry name" value="Glycogen Phosphorylase B"/>
    <property type="match status" value="1"/>
</dbReference>
<reference evidence="7 8" key="2">
    <citation type="journal article" date="2019" name="G3 (Bethesda)">
        <title>Hybrid Assembly of the Genome of the Entomopathogenic Nematode Steinernema carpocapsae Identifies the X-Chromosome.</title>
        <authorList>
            <person name="Serra L."/>
            <person name="Macchietto M."/>
            <person name="Macias-Munoz A."/>
            <person name="McGill C.J."/>
            <person name="Rodriguez I.M."/>
            <person name="Rodriguez B."/>
            <person name="Murad R."/>
            <person name="Mortazavi A."/>
        </authorList>
    </citation>
    <scope>NUCLEOTIDE SEQUENCE [LARGE SCALE GENOMIC DNA]</scope>
    <source>
        <strain evidence="7 8">ALL</strain>
    </source>
</reference>
<accession>A0A4U5LRQ7</accession>
<comment type="catalytic activity">
    <reaction evidence="4 6">
        <text>glucuronate acceptor + UDP-alpha-D-glucuronate = acceptor beta-D-glucuronoside + UDP + H(+)</text>
        <dbReference type="Rhea" id="RHEA:21032"/>
        <dbReference type="ChEBI" id="CHEBI:15378"/>
        <dbReference type="ChEBI" id="CHEBI:58052"/>
        <dbReference type="ChEBI" id="CHEBI:58223"/>
        <dbReference type="ChEBI" id="CHEBI:132367"/>
        <dbReference type="ChEBI" id="CHEBI:132368"/>
        <dbReference type="EC" id="2.4.1.17"/>
    </reaction>
</comment>
<evidence type="ECO:0000256" key="2">
    <source>
        <dbReference type="ARBA" id="ARBA00022676"/>
    </source>
</evidence>
<evidence type="ECO:0000256" key="5">
    <source>
        <dbReference type="RuleBase" id="RU003718"/>
    </source>
</evidence>
<sequence>MKAFFNTIDRLADYRVVFTYNGLKINKTIPGHVKIVSWSPQLDLLSHKRTKLYITHGGLKSVKEAICTSTPLVILPLFAEQTFNAALALKLGIGKSLNKYTLTEDKLYKSIISVLEEPKYAAAVAKHSQMFTDLPIPALDEGAFYANRAIRLKDEILTLRLRVQTELVCGSARTYCHNLCGCLGFVEFVMGLMKD</sequence>
<keyword evidence="2 5" id="KW-0328">Glycosyltransferase</keyword>
<evidence type="ECO:0000256" key="1">
    <source>
        <dbReference type="ARBA" id="ARBA00009995"/>
    </source>
</evidence>
<dbReference type="PANTHER" id="PTHR48043">
    <property type="entry name" value="EG:EG0003.4 PROTEIN-RELATED"/>
    <property type="match status" value="1"/>
</dbReference>
<dbReference type="InterPro" id="IPR035595">
    <property type="entry name" value="UDP_glycos_trans_CS"/>
</dbReference>
<reference evidence="7 8" key="1">
    <citation type="journal article" date="2015" name="Genome Biol.">
        <title>Comparative genomics of Steinernema reveals deeply conserved gene regulatory networks.</title>
        <authorList>
            <person name="Dillman A.R."/>
            <person name="Macchietto M."/>
            <person name="Porter C.F."/>
            <person name="Rogers A."/>
            <person name="Williams B."/>
            <person name="Antoshechkin I."/>
            <person name="Lee M.M."/>
            <person name="Goodwin Z."/>
            <person name="Lu X."/>
            <person name="Lewis E.E."/>
            <person name="Goodrich-Blair H."/>
            <person name="Stock S.P."/>
            <person name="Adams B.J."/>
            <person name="Sternberg P.W."/>
            <person name="Mortazavi A."/>
        </authorList>
    </citation>
    <scope>NUCLEOTIDE SEQUENCE [LARGE SCALE GENOMIC DNA]</scope>
    <source>
        <strain evidence="7 8">ALL</strain>
    </source>
</reference>
<dbReference type="Proteomes" id="UP000298663">
    <property type="component" value="Unassembled WGS sequence"/>
</dbReference>
<dbReference type="CDD" id="cd03784">
    <property type="entry name" value="GT1_Gtf-like"/>
    <property type="match status" value="1"/>
</dbReference>
<dbReference type="EC" id="2.4.1.17" evidence="6"/>
<dbReference type="AlphaFoldDB" id="A0A4U5LRQ7"/>
<proteinExistence type="inferred from homology"/>
<comment type="similarity">
    <text evidence="1 5">Belongs to the UDP-glycosyltransferase family.</text>
</comment>
<dbReference type="GO" id="GO:0016020">
    <property type="term" value="C:membrane"/>
    <property type="evidence" value="ECO:0007669"/>
    <property type="project" value="UniProtKB-SubCell"/>
</dbReference>
<organism evidence="7 8">
    <name type="scientific">Steinernema carpocapsae</name>
    <name type="common">Entomopathogenic nematode</name>
    <dbReference type="NCBI Taxonomy" id="34508"/>
    <lineage>
        <taxon>Eukaryota</taxon>
        <taxon>Metazoa</taxon>
        <taxon>Ecdysozoa</taxon>
        <taxon>Nematoda</taxon>
        <taxon>Chromadorea</taxon>
        <taxon>Rhabditida</taxon>
        <taxon>Tylenchina</taxon>
        <taxon>Panagrolaimomorpha</taxon>
        <taxon>Strongyloidoidea</taxon>
        <taxon>Steinernematidae</taxon>
        <taxon>Steinernema</taxon>
    </lineage>
</organism>